<gene>
    <name evidence="2" type="ORF">NCTC12998_03501</name>
</gene>
<accession>A0A485B992</accession>
<name>A0A485B992_RAOPL</name>
<reference evidence="2 3" key="1">
    <citation type="submission" date="2019-03" db="EMBL/GenBank/DDBJ databases">
        <authorList>
            <consortium name="Pathogen Informatics"/>
        </authorList>
    </citation>
    <scope>NUCLEOTIDE SEQUENCE [LARGE SCALE GENOMIC DNA]</scope>
    <source>
        <strain evidence="2 3">NCTC12998</strain>
    </source>
</reference>
<proteinExistence type="predicted"/>
<sequence length="38" mass="4087">MKKYVQWFAAIAVAGALAGCARTAPVEQIRTTVSARSY</sequence>
<feature type="signal peptide" evidence="1">
    <location>
        <begin position="1"/>
        <end position="18"/>
    </location>
</feature>
<feature type="chain" id="PRO_5019780403" evidence="1">
    <location>
        <begin position="19"/>
        <end position="38"/>
    </location>
</feature>
<evidence type="ECO:0000256" key="1">
    <source>
        <dbReference type="SAM" id="SignalP"/>
    </source>
</evidence>
<evidence type="ECO:0000313" key="3">
    <source>
        <dbReference type="Proteomes" id="UP000345637"/>
    </source>
</evidence>
<dbReference type="AlphaFoldDB" id="A0A485B992"/>
<dbReference type="EMBL" id="CAADJE010000024">
    <property type="protein sequence ID" value="VFS69361.1"/>
    <property type="molecule type" value="Genomic_DNA"/>
</dbReference>
<evidence type="ECO:0000313" key="2">
    <source>
        <dbReference type="EMBL" id="VFS69361.1"/>
    </source>
</evidence>
<dbReference type="Proteomes" id="UP000345637">
    <property type="component" value="Unassembled WGS sequence"/>
</dbReference>
<keyword evidence="1" id="KW-0732">Signal</keyword>
<protein>
    <submittedName>
        <fullName evidence="2">Uncharacterized protein</fullName>
    </submittedName>
</protein>
<dbReference type="PROSITE" id="PS51257">
    <property type="entry name" value="PROKAR_LIPOPROTEIN"/>
    <property type="match status" value="1"/>
</dbReference>
<organism evidence="2 3">
    <name type="scientific">Raoultella planticola</name>
    <name type="common">Klebsiella planticola</name>
    <dbReference type="NCBI Taxonomy" id="575"/>
    <lineage>
        <taxon>Bacteria</taxon>
        <taxon>Pseudomonadati</taxon>
        <taxon>Pseudomonadota</taxon>
        <taxon>Gammaproteobacteria</taxon>
        <taxon>Enterobacterales</taxon>
        <taxon>Enterobacteriaceae</taxon>
        <taxon>Klebsiella/Raoultella group</taxon>
        <taxon>Raoultella</taxon>
    </lineage>
</organism>